<dbReference type="RefSeq" id="WP_102065649.1">
    <property type="nucleotide sequence ID" value="NZ_PKQE01000002.1"/>
</dbReference>
<reference evidence="2 3" key="1">
    <citation type="submission" date="2017-12" db="EMBL/GenBank/DDBJ databases">
        <title>Draft genome sequence of Ralstonia pickettii 52.</title>
        <authorList>
            <person name="Zheng B."/>
        </authorList>
    </citation>
    <scope>NUCLEOTIDE SEQUENCE [LARGE SCALE GENOMIC DNA]</scope>
    <source>
        <strain evidence="2 3">52</strain>
    </source>
</reference>
<proteinExistence type="predicted"/>
<dbReference type="SUPFAM" id="SSF53756">
    <property type="entry name" value="UDP-Glycosyltransferase/glycogen phosphorylase"/>
    <property type="match status" value="1"/>
</dbReference>
<dbReference type="InterPro" id="IPR050194">
    <property type="entry name" value="Glycosyltransferase_grp1"/>
</dbReference>
<dbReference type="GO" id="GO:0016757">
    <property type="term" value="F:glycosyltransferase activity"/>
    <property type="evidence" value="ECO:0007669"/>
    <property type="project" value="TreeGrafter"/>
</dbReference>
<dbReference type="CDD" id="cd03814">
    <property type="entry name" value="GT4-like"/>
    <property type="match status" value="1"/>
</dbReference>
<dbReference type="PANTHER" id="PTHR45947">
    <property type="entry name" value="SULFOQUINOVOSYL TRANSFERASE SQD2"/>
    <property type="match status" value="1"/>
</dbReference>
<accession>A0A2N4TS92</accession>
<dbReference type="Proteomes" id="UP000234456">
    <property type="component" value="Unassembled WGS sequence"/>
</dbReference>
<name>A0A2N4TS92_RALPI</name>
<organism evidence="2 3">
    <name type="scientific">Ralstonia pickettii</name>
    <name type="common">Burkholderia pickettii</name>
    <dbReference type="NCBI Taxonomy" id="329"/>
    <lineage>
        <taxon>Bacteria</taxon>
        <taxon>Pseudomonadati</taxon>
        <taxon>Pseudomonadota</taxon>
        <taxon>Betaproteobacteria</taxon>
        <taxon>Burkholderiales</taxon>
        <taxon>Burkholderiaceae</taxon>
        <taxon>Ralstonia</taxon>
    </lineage>
</organism>
<evidence type="ECO:0000259" key="1">
    <source>
        <dbReference type="Pfam" id="PF13439"/>
    </source>
</evidence>
<dbReference type="EMBL" id="PKQE01000002">
    <property type="protein sequence ID" value="PLC42574.1"/>
    <property type="molecule type" value="Genomic_DNA"/>
</dbReference>
<dbReference type="Pfam" id="PF13692">
    <property type="entry name" value="Glyco_trans_1_4"/>
    <property type="match status" value="1"/>
</dbReference>
<feature type="domain" description="Glycosyltransferase subfamily 4-like N-terminal" evidence="1">
    <location>
        <begin position="15"/>
        <end position="183"/>
    </location>
</feature>
<comment type="caution">
    <text evidence="2">The sequence shown here is derived from an EMBL/GenBank/DDBJ whole genome shotgun (WGS) entry which is preliminary data.</text>
</comment>
<dbReference type="OrthoDB" id="8779556at2"/>
<evidence type="ECO:0000313" key="2">
    <source>
        <dbReference type="EMBL" id="PLC42574.1"/>
    </source>
</evidence>
<keyword evidence="2" id="KW-0378">Hydrolase</keyword>
<dbReference type="PANTHER" id="PTHR45947:SF3">
    <property type="entry name" value="SULFOQUINOVOSYL TRANSFERASE SQD2"/>
    <property type="match status" value="1"/>
</dbReference>
<dbReference type="AlphaFoldDB" id="A0A2N4TS92"/>
<dbReference type="Gene3D" id="3.40.50.2000">
    <property type="entry name" value="Glycogen Phosphorylase B"/>
    <property type="match status" value="2"/>
</dbReference>
<dbReference type="GO" id="GO:0016787">
    <property type="term" value="F:hydrolase activity"/>
    <property type="evidence" value="ECO:0007669"/>
    <property type="project" value="UniProtKB-KW"/>
</dbReference>
<gene>
    <name evidence="2" type="ORF">C0Q88_11505</name>
</gene>
<dbReference type="InterPro" id="IPR028098">
    <property type="entry name" value="Glyco_trans_4-like_N"/>
</dbReference>
<dbReference type="Pfam" id="PF13439">
    <property type="entry name" value="Glyco_transf_4"/>
    <property type="match status" value="1"/>
</dbReference>
<protein>
    <submittedName>
        <fullName evidence="2">Glycoside hydrolase</fullName>
    </submittedName>
</protein>
<sequence length="390" mass="42906">MRIAYVTETWPPELNGVSLTAARTVAFLQTRGHDVMLVRPRQSAIDAGKPALADDTLRVPGVPIPLYPDLRMGLPARRRLLRAWSTYRPDLVHVATEGPLGWSAIRAARQLDLPVTSDFRTRFDEYGRHYAWEGAVTLVRAYLRAFHNRTDRTFVPTRELQRQLSDLDFERLTVSTRGVDAHRFTPQARSDAVRTQWGVAADTPVVLTVGRLALEKNLGVAIDAFDAVRERVPQARLVMVGDGPQRSALRRRCPDAIFAGTQHGEALAAHYASADLFLFPSLTETFGNVVVEAMASGLPVVAFDTAAAGMHVHSDENGLLARVGDTASFTRHVVTLATDAGLRQRLGQAARATAQTLDWPRVLERFEDALIAVHDAATNGEAYHGDPRLA</sequence>
<evidence type="ECO:0000313" key="3">
    <source>
        <dbReference type="Proteomes" id="UP000234456"/>
    </source>
</evidence>